<organism evidence="2 3">
    <name type="scientific">Atractosteus spatula</name>
    <name type="common">Alligator gar</name>
    <name type="synonym">Lepisosteus spatula</name>
    <dbReference type="NCBI Taxonomy" id="7917"/>
    <lineage>
        <taxon>Eukaryota</taxon>
        <taxon>Metazoa</taxon>
        <taxon>Chordata</taxon>
        <taxon>Craniata</taxon>
        <taxon>Vertebrata</taxon>
        <taxon>Euteleostomi</taxon>
        <taxon>Actinopterygii</taxon>
        <taxon>Neopterygii</taxon>
        <taxon>Holostei</taxon>
        <taxon>Semionotiformes</taxon>
        <taxon>Lepisosteidae</taxon>
        <taxon>Atractosteus</taxon>
    </lineage>
</organism>
<keyword evidence="3" id="KW-1185">Reference proteome</keyword>
<evidence type="ECO:0000313" key="3">
    <source>
        <dbReference type="Proteomes" id="UP000736164"/>
    </source>
</evidence>
<feature type="non-terminal residue" evidence="2">
    <location>
        <position position="304"/>
    </location>
</feature>
<dbReference type="PANTHER" id="PTHR15681:SF1">
    <property type="entry name" value="MAD2L1-BINDING PROTEIN"/>
    <property type="match status" value="1"/>
</dbReference>
<dbReference type="EMBL" id="JAAWVO010068782">
    <property type="protein sequence ID" value="MBN3324105.1"/>
    <property type="molecule type" value="Genomic_DNA"/>
</dbReference>
<accession>A0A8J7P6D6</accession>
<protein>
    <submittedName>
        <fullName evidence="2">MD2BP protein</fullName>
    </submittedName>
</protein>
<proteinExistence type="predicted"/>
<dbReference type="Gene3D" id="3.30.900.20">
    <property type="match status" value="1"/>
</dbReference>
<reference evidence="2" key="1">
    <citation type="journal article" date="2021" name="Cell">
        <title>Tracing the genetic footprints of vertebrate landing in non-teleost ray-finned fishes.</title>
        <authorList>
            <person name="Bi X."/>
            <person name="Wang K."/>
            <person name="Yang L."/>
            <person name="Pan H."/>
            <person name="Jiang H."/>
            <person name="Wei Q."/>
            <person name="Fang M."/>
            <person name="Yu H."/>
            <person name="Zhu C."/>
            <person name="Cai Y."/>
            <person name="He Y."/>
            <person name="Gan X."/>
            <person name="Zeng H."/>
            <person name="Yu D."/>
            <person name="Zhu Y."/>
            <person name="Jiang H."/>
            <person name="Qiu Q."/>
            <person name="Yang H."/>
            <person name="Zhang Y.E."/>
            <person name="Wang W."/>
            <person name="Zhu M."/>
            <person name="He S."/>
            <person name="Zhang G."/>
        </authorList>
    </citation>
    <scope>NUCLEOTIDE SEQUENCE</scope>
    <source>
        <strain evidence="2">Allg_001</strain>
    </source>
</reference>
<dbReference type="InterPro" id="IPR009511">
    <property type="entry name" value="MAD1/Cdc20-bound-Mad2-bd"/>
</dbReference>
<dbReference type="AlphaFoldDB" id="A0A8J7P6D6"/>
<evidence type="ECO:0000256" key="1">
    <source>
        <dbReference type="SAM" id="MobiDB-lite"/>
    </source>
</evidence>
<dbReference type="PANTHER" id="PTHR15681">
    <property type="entry name" value="MAD2L1-BINDING PROTEIN"/>
    <property type="match status" value="1"/>
</dbReference>
<gene>
    <name evidence="2" type="primary">Mad2l1bp</name>
    <name evidence="2" type="ORF">GTO95_0017696</name>
</gene>
<sequence>MAVLDIGAAVRSENTDASLPGKTGAGGRGEEEKENRLPGPGQAAVLVEVDTATGGSAGCPWRVDAPAAGSGPRTPAEDGRVCVVFRGAVAHASCCRFACELLKFVLYERQQLPAPYDQLLLLQEATAPAGRQGALRRPMKTGGLDGRRCQQTLRELKEVLQNLEVLFSLTLVPRVLLLLGGNVMAPKELFEIDLEALVLGEEAGSLGTASCLRQLFHTLFVADVLFKPQPRSLVATTVMALGHRECGVGWFRPRQDYTVPTRAKRQVIALSSDTHPPAPAQGEQQDWEDYIWFQAPVVIKGFCK</sequence>
<dbReference type="GO" id="GO:0007096">
    <property type="term" value="P:regulation of exit from mitosis"/>
    <property type="evidence" value="ECO:0007669"/>
    <property type="project" value="InterPro"/>
</dbReference>
<dbReference type="GO" id="GO:0005634">
    <property type="term" value="C:nucleus"/>
    <property type="evidence" value="ECO:0007669"/>
    <property type="project" value="InterPro"/>
</dbReference>
<dbReference type="InterPro" id="IPR053729">
    <property type="entry name" value="MAD2L1BP_domain_sf"/>
</dbReference>
<dbReference type="Pfam" id="PF06581">
    <property type="entry name" value="p31comet"/>
    <property type="match status" value="1"/>
</dbReference>
<comment type="caution">
    <text evidence="2">The sequence shown here is derived from an EMBL/GenBank/DDBJ whole genome shotgun (WGS) entry which is preliminary data.</text>
</comment>
<dbReference type="Proteomes" id="UP000736164">
    <property type="component" value="Unassembled WGS sequence"/>
</dbReference>
<feature type="non-terminal residue" evidence="2">
    <location>
        <position position="1"/>
    </location>
</feature>
<evidence type="ECO:0000313" key="2">
    <source>
        <dbReference type="EMBL" id="MBN3324105.1"/>
    </source>
</evidence>
<feature type="region of interest" description="Disordered" evidence="1">
    <location>
        <begin position="14"/>
        <end position="40"/>
    </location>
</feature>
<name>A0A8J7P6D6_ATRSP</name>